<dbReference type="SUPFAM" id="SSF53335">
    <property type="entry name" value="S-adenosyl-L-methionine-dependent methyltransferases"/>
    <property type="match status" value="1"/>
</dbReference>
<dbReference type="InterPro" id="IPR041698">
    <property type="entry name" value="Methyltransf_25"/>
</dbReference>
<name>A0A165N620_9AGAM</name>
<evidence type="ECO:0000313" key="3">
    <source>
        <dbReference type="Proteomes" id="UP000076761"/>
    </source>
</evidence>
<keyword evidence="3" id="KW-1185">Reference proteome</keyword>
<protein>
    <submittedName>
        <fullName evidence="2">S-adenosyl-L-methionine-dependent methyltransferase</fullName>
    </submittedName>
</protein>
<keyword evidence="2" id="KW-0808">Transferase</keyword>
<proteinExistence type="predicted"/>
<dbReference type="CDD" id="cd02440">
    <property type="entry name" value="AdoMet_MTases"/>
    <property type="match status" value="1"/>
</dbReference>
<dbReference type="PANTHER" id="PTHR43591">
    <property type="entry name" value="METHYLTRANSFERASE"/>
    <property type="match status" value="1"/>
</dbReference>
<dbReference type="OrthoDB" id="184880at2759"/>
<organism evidence="2 3">
    <name type="scientific">Neolentinus lepideus HHB14362 ss-1</name>
    <dbReference type="NCBI Taxonomy" id="1314782"/>
    <lineage>
        <taxon>Eukaryota</taxon>
        <taxon>Fungi</taxon>
        <taxon>Dikarya</taxon>
        <taxon>Basidiomycota</taxon>
        <taxon>Agaricomycotina</taxon>
        <taxon>Agaricomycetes</taxon>
        <taxon>Gloeophyllales</taxon>
        <taxon>Gloeophyllaceae</taxon>
        <taxon>Neolentinus</taxon>
    </lineage>
</organism>
<keyword evidence="2" id="KW-0489">Methyltransferase</keyword>
<dbReference type="STRING" id="1314782.A0A165N620"/>
<dbReference type="Proteomes" id="UP000076761">
    <property type="component" value="Unassembled WGS sequence"/>
</dbReference>
<dbReference type="InterPro" id="IPR029063">
    <property type="entry name" value="SAM-dependent_MTases_sf"/>
</dbReference>
<dbReference type="Gene3D" id="3.40.50.150">
    <property type="entry name" value="Vaccinia Virus protein VP39"/>
    <property type="match status" value="1"/>
</dbReference>
<evidence type="ECO:0000259" key="1">
    <source>
        <dbReference type="Pfam" id="PF13649"/>
    </source>
</evidence>
<dbReference type="InParanoid" id="A0A165N620"/>
<dbReference type="EMBL" id="KV425647">
    <property type="protein sequence ID" value="KZT19223.1"/>
    <property type="molecule type" value="Genomic_DNA"/>
</dbReference>
<dbReference type="AlphaFoldDB" id="A0A165N620"/>
<accession>A0A165N620</accession>
<dbReference type="GO" id="GO:0032259">
    <property type="term" value="P:methylation"/>
    <property type="evidence" value="ECO:0007669"/>
    <property type="project" value="UniProtKB-KW"/>
</dbReference>
<sequence>MIQNAVYTRESTIPSKDHISLPIQHRPRSYQSFPGAQYILPSDKEEQDRLELQHRVLQRAIGPRLVIPPLALQPGDNVLDCGTGSGIWLTDLYQRVPSDVSLFGIDIEPRLFPTAAPANMQFSIGTATQLPTDWSNTFRLVNQRLLIAALSANEWPTVLSEIKRVLIPGGWVQLLEAKRWGTEKGEFSVKHRKMLEELFASRNLLIDCSVQLPHLLKEAGFENVHVEEYKLPAGSWAGKDGEETRDNFINVFRGMKTPILNAGGFGYVDSEEGYEEWMKDMSKEWDVMEDTTVDICVFYAQKSA</sequence>
<evidence type="ECO:0000313" key="2">
    <source>
        <dbReference type="EMBL" id="KZT19223.1"/>
    </source>
</evidence>
<dbReference type="Pfam" id="PF13649">
    <property type="entry name" value="Methyltransf_25"/>
    <property type="match status" value="1"/>
</dbReference>
<feature type="domain" description="Methyltransferase" evidence="1">
    <location>
        <begin position="78"/>
        <end position="170"/>
    </location>
</feature>
<dbReference type="GO" id="GO:0008168">
    <property type="term" value="F:methyltransferase activity"/>
    <property type="evidence" value="ECO:0007669"/>
    <property type="project" value="UniProtKB-KW"/>
</dbReference>
<reference evidence="2 3" key="1">
    <citation type="journal article" date="2016" name="Mol. Biol. Evol.">
        <title>Comparative Genomics of Early-Diverging Mushroom-Forming Fungi Provides Insights into the Origins of Lignocellulose Decay Capabilities.</title>
        <authorList>
            <person name="Nagy L.G."/>
            <person name="Riley R."/>
            <person name="Tritt A."/>
            <person name="Adam C."/>
            <person name="Daum C."/>
            <person name="Floudas D."/>
            <person name="Sun H."/>
            <person name="Yadav J.S."/>
            <person name="Pangilinan J."/>
            <person name="Larsson K.H."/>
            <person name="Matsuura K."/>
            <person name="Barry K."/>
            <person name="Labutti K."/>
            <person name="Kuo R."/>
            <person name="Ohm R.A."/>
            <person name="Bhattacharya S.S."/>
            <person name="Shirouzu T."/>
            <person name="Yoshinaga Y."/>
            <person name="Martin F.M."/>
            <person name="Grigoriev I.V."/>
            <person name="Hibbett D.S."/>
        </authorList>
    </citation>
    <scope>NUCLEOTIDE SEQUENCE [LARGE SCALE GENOMIC DNA]</scope>
    <source>
        <strain evidence="2 3">HHB14362 ss-1</strain>
    </source>
</reference>
<gene>
    <name evidence="2" type="ORF">NEOLEDRAFT_1142398</name>
</gene>